<evidence type="ECO:0000313" key="4">
    <source>
        <dbReference type="Proteomes" id="UP000002191"/>
    </source>
</evidence>
<reference evidence="4" key="1">
    <citation type="submission" date="2010-12" db="EMBL/GenBank/DDBJ databases">
        <title>Complete sequence of Desulfovibrio aespoeensis Aspo-2.</title>
        <authorList>
            <consortium name="US DOE Joint Genome Institute"/>
            <person name="Lucas S."/>
            <person name="Copeland A."/>
            <person name="Lapidus A."/>
            <person name="Cheng J.-F."/>
            <person name="Goodwin L."/>
            <person name="Pitluck S."/>
            <person name="Chertkov O."/>
            <person name="Misra M."/>
            <person name="Detter J.C."/>
            <person name="Han C."/>
            <person name="Tapia R."/>
            <person name="Land M."/>
            <person name="Hauser L."/>
            <person name="Kyrpides N."/>
            <person name="Ivanova N."/>
            <person name="Ovchinnikova G."/>
            <person name="Pedersen K."/>
            <person name="Jagevall S."/>
            <person name="Hazen T."/>
            <person name="Woyke T."/>
        </authorList>
    </citation>
    <scope>NUCLEOTIDE SEQUENCE [LARGE SCALE GENOMIC DNA]</scope>
    <source>
        <strain evidence="4">ATCC 700646 / DSM 10631 / Aspo-2</strain>
    </source>
</reference>
<dbReference type="KEGG" id="das:Daes_2958"/>
<evidence type="ECO:0000259" key="2">
    <source>
        <dbReference type="Pfam" id="PF13581"/>
    </source>
</evidence>
<dbReference type="InterPro" id="IPR036890">
    <property type="entry name" value="HATPase_C_sf"/>
</dbReference>
<dbReference type="PANTHER" id="PTHR35526:SF6">
    <property type="entry name" value="SLR1861 PROTEIN"/>
    <property type="match status" value="1"/>
</dbReference>
<evidence type="ECO:0000313" key="3">
    <source>
        <dbReference type="EMBL" id="ADU63952.1"/>
    </source>
</evidence>
<dbReference type="GO" id="GO:0004674">
    <property type="term" value="F:protein serine/threonine kinase activity"/>
    <property type="evidence" value="ECO:0007669"/>
    <property type="project" value="UniProtKB-KW"/>
</dbReference>
<proteinExistence type="predicted"/>
<dbReference type="Proteomes" id="UP000002191">
    <property type="component" value="Chromosome"/>
</dbReference>
<dbReference type="CDD" id="cd16936">
    <property type="entry name" value="HATPase_RsbW-like"/>
    <property type="match status" value="1"/>
</dbReference>
<dbReference type="PANTHER" id="PTHR35526">
    <property type="entry name" value="ANTI-SIGMA-F FACTOR RSBW-RELATED"/>
    <property type="match status" value="1"/>
</dbReference>
<accession>E6VYT5</accession>
<evidence type="ECO:0000256" key="1">
    <source>
        <dbReference type="ARBA" id="ARBA00022527"/>
    </source>
</evidence>
<dbReference type="SUPFAM" id="SSF55874">
    <property type="entry name" value="ATPase domain of HSP90 chaperone/DNA topoisomerase II/histidine kinase"/>
    <property type="match status" value="1"/>
</dbReference>
<dbReference type="Pfam" id="PF13581">
    <property type="entry name" value="HATPase_c_2"/>
    <property type="match status" value="1"/>
</dbReference>
<dbReference type="eggNOG" id="COG2172">
    <property type="taxonomic scope" value="Bacteria"/>
</dbReference>
<name>E6VYT5_PSEA9</name>
<protein>
    <submittedName>
        <fullName evidence="3">Putative anti-sigma regulatory factor, serine/threonine protein kinase</fullName>
    </submittedName>
</protein>
<sequence>MPVFDATPDLSSLPLVREFVLSEAAQAGVALAATPRIDLVLEEALVNVAHHAYGGKEGRFEVECAVSDATFCCLIRDWGTPFNPLTAPRPDISASVEERAVGGLGILFVTTMSDACSYARTGDANELTVCFSLGL</sequence>
<organism evidence="3 4">
    <name type="scientific">Pseudodesulfovibrio aespoeensis (strain ATCC 700646 / DSM 10631 / Aspo-2)</name>
    <name type="common">Desulfovibrio aespoeensis</name>
    <dbReference type="NCBI Taxonomy" id="643562"/>
    <lineage>
        <taxon>Bacteria</taxon>
        <taxon>Pseudomonadati</taxon>
        <taxon>Thermodesulfobacteriota</taxon>
        <taxon>Desulfovibrionia</taxon>
        <taxon>Desulfovibrionales</taxon>
        <taxon>Desulfovibrionaceae</taxon>
    </lineage>
</organism>
<dbReference type="STRING" id="643562.Daes_2958"/>
<keyword evidence="1 3" id="KW-0808">Transferase</keyword>
<dbReference type="HOGENOM" id="CLU_090336_24_1_7"/>
<dbReference type="InterPro" id="IPR050267">
    <property type="entry name" value="Anti-sigma-factor_SerPK"/>
</dbReference>
<dbReference type="Gene3D" id="3.30.565.10">
    <property type="entry name" value="Histidine kinase-like ATPase, C-terminal domain"/>
    <property type="match status" value="1"/>
</dbReference>
<dbReference type="AlphaFoldDB" id="E6VYT5"/>
<keyword evidence="1 3" id="KW-0723">Serine/threonine-protein kinase</keyword>
<keyword evidence="1 3" id="KW-0418">Kinase</keyword>
<keyword evidence="4" id="KW-1185">Reference proteome</keyword>
<dbReference type="OrthoDB" id="9792240at2"/>
<reference evidence="3 4" key="2">
    <citation type="journal article" date="2014" name="Genome Announc.">
        <title>Complete Genome Sequence of the Subsurface, Mesophilic Sulfate-Reducing Bacterium Desulfovibrio aespoeensis Aspo-2.</title>
        <authorList>
            <person name="Pedersen K."/>
            <person name="Bengtsson A."/>
            <person name="Edlund J."/>
            <person name="Rabe L."/>
            <person name="Hazen T."/>
            <person name="Chakraborty R."/>
            <person name="Goodwin L."/>
            <person name="Shapiro N."/>
        </authorList>
    </citation>
    <scope>NUCLEOTIDE SEQUENCE [LARGE SCALE GENOMIC DNA]</scope>
    <source>
        <strain evidence="4">ATCC 700646 / DSM 10631 / Aspo-2</strain>
    </source>
</reference>
<gene>
    <name evidence="3" type="ordered locus">Daes_2958</name>
</gene>
<dbReference type="RefSeq" id="WP_013515854.1">
    <property type="nucleotide sequence ID" value="NC_014844.1"/>
</dbReference>
<feature type="domain" description="Histidine kinase/HSP90-like ATPase" evidence="2">
    <location>
        <begin position="8"/>
        <end position="130"/>
    </location>
</feature>
<dbReference type="InterPro" id="IPR003594">
    <property type="entry name" value="HATPase_dom"/>
</dbReference>
<dbReference type="EMBL" id="CP002431">
    <property type="protein sequence ID" value="ADU63952.1"/>
    <property type="molecule type" value="Genomic_DNA"/>
</dbReference>